<reference evidence="7 8" key="1">
    <citation type="journal article" date="2016" name="Nat. Biotechnol.">
        <title>Measurement of bacterial replication rates in microbial communities.</title>
        <authorList>
            <person name="Brown C.T."/>
            <person name="Olm M.R."/>
            <person name="Thomas B.C."/>
            <person name="Banfield J.F."/>
        </authorList>
    </citation>
    <scope>NUCLEOTIDE SEQUENCE [LARGE SCALE GENOMIC DNA]</scope>
    <source>
        <strain evidence="7">CAG:67_53_122</strain>
    </source>
</reference>
<dbReference type="Gene3D" id="3.30.750.44">
    <property type="match status" value="1"/>
</dbReference>
<dbReference type="GO" id="GO:0006508">
    <property type="term" value="P:proteolysis"/>
    <property type="evidence" value="ECO:0007669"/>
    <property type="project" value="UniProtKB-KW"/>
</dbReference>
<keyword evidence="2 5" id="KW-0645">Protease</keyword>
<keyword evidence="3 5" id="KW-0378">Hydrolase</keyword>
<accession>A0A1Q6F765</accession>
<dbReference type="Pfam" id="PF03572">
    <property type="entry name" value="Peptidase_S41"/>
    <property type="match status" value="1"/>
</dbReference>
<evidence type="ECO:0000256" key="4">
    <source>
        <dbReference type="ARBA" id="ARBA00022825"/>
    </source>
</evidence>
<feature type="domain" description="PDZ" evidence="6">
    <location>
        <begin position="93"/>
        <end position="169"/>
    </location>
</feature>
<dbReference type="SUPFAM" id="SSF52096">
    <property type="entry name" value="ClpP/crotonase"/>
    <property type="match status" value="1"/>
</dbReference>
<name>A0A1Q6F765_9BACT</name>
<dbReference type="SMART" id="SM00245">
    <property type="entry name" value="TSPc"/>
    <property type="match status" value="1"/>
</dbReference>
<dbReference type="Gene3D" id="2.30.42.10">
    <property type="match status" value="1"/>
</dbReference>
<dbReference type="Proteomes" id="UP000187417">
    <property type="component" value="Unassembled WGS sequence"/>
</dbReference>
<dbReference type="PANTHER" id="PTHR32060:SF22">
    <property type="entry name" value="CARBOXYL-TERMINAL-PROCESSING PEPTIDASE 3, CHLOROPLASTIC"/>
    <property type="match status" value="1"/>
</dbReference>
<dbReference type="PANTHER" id="PTHR32060">
    <property type="entry name" value="TAIL-SPECIFIC PROTEASE"/>
    <property type="match status" value="1"/>
</dbReference>
<evidence type="ECO:0000256" key="2">
    <source>
        <dbReference type="ARBA" id="ARBA00022670"/>
    </source>
</evidence>
<evidence type="ECO:0000256" key="3">
    <source>
        <dbReference type="ARBA" id="ARBA00022801"/>
    </source>
</evidence>
<dbReference type="CDD" id="cd07560">
    <property type="entry name" value="Peptidase_S41_CPP"/>
    <property type="match status" value="1"/>
</dbReference>
<evidence type="ECO:0000256" key="5">
    <source>
        <dbReference type="RuleBase" id="RU004404"/>
    </source>
</evidence>
<dbReference type="GO" id="GO:0008236">
    <property type="term" value="F:serine-type peptidase activity"/>
    <property type="evidence" value="ECO:0007669"/>
    <property type="project" value="UniProtKB-KW"/>
</dbReference>
<protein>
    <submittedName>
        <fullName evidence="7">Peptidase</fullName>
    </submittedName>
</protein>
<evidence type="ECO:0000259" key="6">
    <source>
        <dbReference type="PROSITE" id="PS50106"/>
    </source>
</evidence>
<dbReference type="AlphaFoldDB" id="A0A1Q6F765"/>
<dbReference type="NCBIfam" id="TIGR00225">
    <property type="entry name" value="prc"/>
    <property type="match status" value="1"/>
</dbReference>
<evidence type="ECO:0000256" key="1">
    <source>
        <dbReference type="ARBA" id="ARBA00009179"/>
    </source>
</evidence>
<dbReference type="InterPro" id="IPR036034">
    <property type="entry name" value="PDZ_sf"/>
</dbReference>
<dbReference type="GO" id="GO:0004175">
    <property type="term" value="F:endopeptidase activity"/>
    <property type="evidence" value="ECO:0007669"/>
    <property type="project" value="TreeGrafter"/>
</dbReference>
<dbReference type="SMART" id="SM00228">
    <property type="entry name" value="PDZ"/>
    <property type="match status" value="1"/>
</dbReference>
<proteinExistence type="inferred from homology"/>
<dbReference type="InterPro" id="IPR001478">
    <property type="entry name" value="PDZ"/>
</dbReference>
<dbReference type="RefSeq" id="WP_278339207.1">
    <property type="nucleotide sequence ID" value="NZ_BAAFLA010000012.1"/>
</dbReference>
<dbReference type="STRING" id="28117.BHV66_04840"/>
<dbReference type="Pfam" id="PF17820">
    <property type="entry name" value="PDZ_6"/>
    <property type="match status" value="1"/>
</dbReference>
<dbReference type="InterPro" id="IPR029045">
    <property type="entry name" value="ClpP/crotonase-like_dom_sf"/>
</dbReference>
<dbReference type="Gene3D" id="3.90.226.10">
    <property type="entry name" value="2-enoyl-CoA Hydratase, Chain A, domain 1"/>
    <property type="match status" value="1"/>
</dbReference>
<dbReference type="PROSITE" id="PS50106">
    <property type="entry name" value="PDZ"/>
    <property type="match status" value="1"/>
</dbReference>
<dbReference type="CDD" id="cd06782">
    <property type="entry name" value="cpPDZ_CPP-like"/>
    <property type="match status" value="1"/>
</dbReference>
<comment type="similarity">
    <text evidence="1 5">Belongs to the peptidase S41A family.</text>
</comment>
<dbReference type="InterPro" id="IPR005151">
    <property type="entry name" value="Tail-specific_protease"/>
</dbReference>
<gene>
    <name evidence="7" type="ORF">BHV66_04840</name>
</gene>
<evidence type="ECO:0000313" key="7">
    <source>
        <dbReference type="EMBL" id="OKY94676.1"/>
    </source>
</evidence>
<dbReference type="InterPro" id="IPR041489">
    <property type="entry name" value="PDZ_6"/>
</dbReference>
<comment type="caution">
    <text evidence="7">The sequence shown here is derived from an EMBL/GenBank/DDBJ whole genome shotgun (WGS) entry which is preliminary data.</text>
</comment>
<dbReference type="EMBL" id="MNQH01000025">
    <property type="protein sequence ID" value="OKY94676.1"/>
    <property type="molecule type" value="Genomic_DNA"/>
</dbReference>
<dbReference type="SUPFAM" id="SSF50156">
    <property type="entry name" value="PDZ domain-like"/>
    <property type="match status" value="1"/>
</dbReference>
<keyword evidence="4 5" id="KW-0720">Serine protease</keyword>
<sequence length="560" mass="62249">MKMNKKRPILRRAAIPAVLALLCTLFWFGKPNDFGLGRNMELLVNMMRELSLFYVDEVDPDQLMQDAAEGMTRNLDPYTEFLPEEQMSNFDLLTTGKYGGIGSMIRKKGDYVIFAQPYEGSPADRAGIRIGDKILSIEGEDTKGWDPAQISSALKGTPNTTVRIVIERLIGGGHDTLTLTRERVAIPSVPYAGFVAKGIGYIQHSDFTEGSYEEMRTAIEKLRTQDTLRGLILDYRGNGGGILQEAVKIVSMFVPKGTEVVRTKGRVASQQKVFRTANDPILPDLPLAVLINGNSASAAEIVAGSLQDLDRAVLIGQKSFGKGLVQTTRPLGYNTLLKLTTAKYYIPSGRCIQAIDYSSRKQDGTVGKVADSLVREFTTRGGRKVYDGGGISPDIATEPQYISRFAVTLLAMGFIEDFVDEYMQEHHTDTIDNRTFSITDADYDAFVKFMEGKEVPYESETRRVLKVLKEAAENDLYSDLAQEITAIEGDLKDDTQTNLHTYRKEIAETINNDIVLRHSYQAGVIEHNLGDDTEVLRATEVLENPTEYQEITTVQTSEKK</sequence>
<evidence type="ECO:0000313" key="8">
    <source>
        <dbReference type="Proteomes" id="UP000187417"/>
    </source>
</evidence>
<dbReference type="InterPro" id="IPR004447">
    <property type="entry name" value="Peptidase_S41A"/>
</dbReference>
<organism evidence="7 8">
    <name type="scientific">Alistipes putredinis</name>
    <dbReference type="NCBI Taxonomy" id="28117"/>
    <lineage>
        <taxon>Bacteria</taxon>
        <taxon>Pseudomonadati</taxon>
        <taxon>Bacteroidota</taxon>
        <taxon>Bacteroidia</taxon>
        <taxon>Bacteroidales</taxon>
        <taxon>Rikenellaceae</taxon>
        <taxon>Alistipes</taxon>
    </lineage>
</organism>